<protein>
    <submittedName>
        <fullName evidence="2">Uncharacterized protein</fullName>
    </submittedName>
</protein>
<evidence type="ECO:0000256" key="1">
    <source>
        <dbReference type="SAM" id="Phobius"/>
    </source>
</evidence>
<comment type="caution">
    <text evidence="2">The sequence shown here is derived from an EMBL/GenBank/DDBJ whole genome shotgun (WGS) entry which is preliminary data.</text>
</comment>
<feature type="transmembrane region" description="Helical" evidence="1">
    <location>
        <begin position="36"/>
        <end position="53"/>
    </location>
</feature>
<feature type="transmembrane region" description="Helical" evidence="1">
    <location>
        <begin position="85"/>
        <end position="103"/>
    </location>
</feature>
<dbReference type="Proteomes" id="UP001438953">
    <property type="component" value="Unassembled WGS sequence"/>
</dbReference>
<keyword evidence="1" id="KW-0812">Transmembrane</keyword>
<dbReference type="EMBL" id="JAYWLC010000002">
    <property type="protein sequence ID" value="MER5170894.1"/>
    <property type="molecule type" value="Genomic_DNA"/>
</dbReference>
<reference evidence="2 3" key="2">
    <citation type="submission" date="2024-06" db="EMBL/GenBank/DDBJ databases">
        <title>Thioclava kandeliae sp. nov. from a rhizosphere soil sample of Kandelia candel in a mangrove.</title>
        <authorList>
            <person name="Mu T."/>
        </authorList>
    </citation>
    <scope>NUCLEOTIDE SEQUENCE [LARGE SCALE GENOMIC DNA]</scope>
    <source>
        <strain evidence="2 3">CPCC 100088</strain>
    </source>
</reference>
<keyword evidence="3" id="KW-1185">Reference proteome</keyword>
<evidence type="ECO:0000313" key="3">
    <source>
        <dbReference type="Proteomes" id="UP001438953"/>
    </source>
</evidence>
<dbReference type="RefSeq" id="WP_350934967.1">
    <property type="nucleotide sequence ID" value="NZ_JAYWLC010000002.1"/>
</dbReference>
<reference evidence="2 3" key="1">
    <citation type="submission" date="2024-01" db="EMBL/GenBank/DDBJ databases">
        <authorList>
            <person name="Deng Y."/>
            <person name="Su J."/>
        </authorList>
    </citation>
    <scope>NUCLEOTIDE SEQUENCE [LARGE SCALE GENOMIC DNA]</scope>
    <source>
        <strain evidence="2 3">CPCC 100088</strain>
    </source>
</reference>
<accession>A0ABV1SEI0</accession>
<organism evidence="2 3">
    <name type="scientific">Thioclava kandeliae</name>
    <dbReference type="NCBI Taxonomy" id="3070818"/>
    <lineage>
        <taxon>Bacteria</taxon>
        <taxon>Pseudomonadati</taxon>
        <taxon>Pseudomonadota</taxon>
        <taxon>Alphaproteobacteria</taxon>
        <taxon>Rhodobacterales</taxon>
        <taxon>Paracoccaceae</taxon>
        <taxon>Thioclava</taxon>
    </lineage>
</organism>
<sequence>MQLARWMFWAEIALRGVYFPLLVAYLAMGRAEASDMILLLVDVLLLLSVQFALRAPSRPALAAALGLCALHYLHAISGGIALANLWPLVDGILAMIAGLSLVIRKPKEAIA</sequence>
<keyword evidence="1" id="KW-1133">Transmembrane helix</keyword>
<name>A0ABV1SEI0_9RHOB</name>
<feature type="transmembrane region" description="Helical" evidence="1">
    <location>
        <begin position="12"/>
        <end position="30"/>
    </location>
</feature>
<gene>
    <name evidence="2" type="ORF">VSX56_03820</name>
</gene>
<keyword evidence="1" id="KW-0472">Membrane</keyword>
<feature type="transmembrane region" description="Helical" evidence="1">
    <location>
        <begin position="60"/>
        <end position="79"/>
    </location>
</feature>
<evidence type="ECO:0000313" key="2">
    <source>
        <dbReference type="EMBL" id="MER5170894.1"/>
    </source>
</evidence>
<proteinExistence type="predicted"/>